<name>A0A8J5IJ29_ZINOF</name>
<evidence type="ECO:0000313" key="2">
    <source>
        <dbReference type="EMBL" id="KAG6535940.1"/>
    </source>
</evidence>
<sequence>MVLIAQPVHSMSRLGLGGTRSLVVAIAGRAPGRFQFDGVPPPTRVCGHALVGQPKSGMGHCNHMYPSGPGGLVITAMRSATADPIAGRCGCDASLKEHVTRIDDLPTTSRSCRIAAQLELPGMLISPEVTSHLFSSAKAERWPDGRAACTSRRFSRRLSVSRAESVVSPIAGPVHRSKPYALSMKLTLFAILPGGRLAIYVIEFLGDFPESEEEVPKSTGLNGVVIIVPGKCRGCIHNAGRLVKRKLWAHLEDRWAHVAGGWVKPPISQGEDEEMVAHTTSIRMRAMLCVYKMYSHRCPIHPQQVSLVRSQVNQPSDSLTAADPLQHPSRGRRACLFTQIKTSISSRRSSISIAIHPDGLSRMRRVQNAGGARELSQPPQSTRYAQTSSRLSTNLHCSNTHSIRSEEFLQSAMEAIFRISLFPVMQSEEMESLCKAESSGVCSVYVVKLLMSEIVLAAQNPIFWLLLAVRMLYLSTRFADDNTNLDFVAGVFNGSLSSKINALGEGSDVRHMILKRSKVETMPENKDDGESDEEGDDDEDSGDDEEDDGDEEFSGEEGNDEGDEDDNDNETDGGGGSEEEDDDEDDGDNEDNDDEDNEDEEDDDEEEHSQPPSKKKK</sequence>
<dbReference type="Proteomes" id="UP000734854">
    <property type="component" value="Unassembled WGS sequence"/>
</dbReference>
<feature type="compositionally biased region" description="Acidic residues" evidence="1">
    <location>
        <begin position="529"/>
        <end position="607"/>
    </location>
</feature>
<dbReference type="PANTHER" id="PTHR35711:SF1">
    <property type="entry name" value="ECTODERMAL, ISOFORM F"/>
    <property type="match status" value="1"/>
</dbReference>
<evidence type="ECO:0000313" key="3">
    <source>
        <dbReference type="Proteomes" id="UP000734854"/>
    </source>
</evidence>
<proteinExistence type="predicted"/>
<protein>
    <submittedName>
        <fullName evidence="2">Uncharacterized protein</fullName>
    </submittedName>
</protein>
<reference evidence="2 3" key="1">
    <citation type="submission" date="2020-08" db="EMBL/GenBank/DDBJ databases">
        <title>Plant Genome Project.</title>
        <authorList>
            <person name="Zhang R.-G."/>
        </authorList>
    </citation>
    <scope>NUCLEOTIDE SEQUENCE [LARGE SCALE GENOMIC DNA]</scope>
    <source>
        <tissue evidence="2">Rhizome</tissue>
    </source>
</reference>
<dbReference type="EMBL" id="JACMSC010000001">
    <property type="protein sequence ID" value="KAG6535940.1"/>
    <property type="molecule type" value="Genomic_DNA"/>
</dbReference>
<dbReference type="PANTHER" id="PTHR35711">
    <property type="entry name" value="EXPRESSED PROTEIN"/>
    <property type="match status" value="1"/>
</dbReference>
<evidence type="ECO:0000256" key="1">
    <source>
        <dbReference type="SAM" id="MobiDB-lite"/>
    </source>
</evidence>
<accession>A0A8J5IJ29</accession>
<comment type="caution">
    <text evidence="2">The sequence shown here is derived from an EMBL/GenBank/DDBJ whole genome shotgun (WGS) entry which is preliminary data.</text>
</comment>
<gene>
    <name evidence="2" type="ORF">ZIOFF_000971</name>
</gene>
<keyword evidence="3" id="KW-1185">Reference proteome</keyword>
<dbReference type="AlphaFoldDB" id="A0A8J5IJ29"/>
<feature type="region of interest" description="Disordered" evidence="1">
    <location>
        <begin position="514"/>
        <end position="617"/>
    </location>
</feature>
<feature type="compositionally biased region" description="Basic and acidic residues" evidence="1">
    <location>
        <begin position="514"/>
        <end position="528"/>
    </location>
</feature>
<organism evidence="2 3">
    <name type="scientific">Zingiber officinale</name>
    <name type="common">Ginger</name>
    <name type="synonym">Amomum zingiber</name>
    <dbReference type="NCBI Taxonomy" id="94328"/>
    <lineage>
        <taxon>Eukaryota</taxon>
        <taxon>Viridiplantae</taxon>
        <taxon>Streptophyta</taxon>
        <taxon>Embryophyta</taxon>
        <taxon>Tracheophyta</taxon>
        <taxon>Spermatophyta</taxon>
        <taxon>Magnoliopsida</taxon>
        <taxon>Liliopsida</taxon>
        <taxon>Zingiberales</taxon>
        <taxon>Zingiberaceae</taxon>
        <taxon>Zingiber</taxon>
    </lineage>
</organism>